<dbReference type="InterPro" id="IPR036237">
    <property type="entry name" value="Xyl_isomerase-like_sf"/>
</dbReference>
<feature type="domain" description="Xylose isomerase-like TIM barrel" evidence="1">
    <location>
        <begin position="36"/>
        <end position="279"/>
    </location>
</feature>
<proteinExistence type="predicted"/>
<protein>
    <submittedName>
        <fullName evidence="2">Sugar phosphate isomerase/epimerase</fullName>
    </submittedName>
</protein>
<dbReference type="EMBL" id="SMKZ01000001">
    <property type="protein sequence ID" value="TDE16052.1"/>
    <property type="molecule type" value="Genomic_DNA"/>
</dbReference>
<dbReference type="PANTHER" id="PTHR12110:SF53">
    <property type="entry name" value="BLR5974 PROTEIN"/>
    <property type="match status" value="1"/>
</dbReference>
<comment type="caution">
    <text evidence="2">The sequence shown here is derived from an EMBL/GenBank/DDBJ whole genome shotgun (WGS) entry which is preliminary data.</text>
</comment>
<evidence type="ECO:0000259" key="1">
    <source>
        <dbReference type="Pfam" id="PF01261"/>
    </source>
</evidence>
<dbReference type="Proteomes" id="UP000294739">
    <property type="component" value="Unassembled WGS sequence"/>
</dbReference>
<keyword evidence="3" id="KW-1185">Reference proteome</keyword>
<dbReference type="GO" id="GO:0016853">
    <property type="term" value="F:isomerase activity"/>
    <property type="evidence" value="ECO:0007669"/>
    <property type="project" value="UniProtKB-KW"/>
</dbReference>
<dbReference type="OrthoDB" id="3325478at2"/>
<gene>
    <name evidence="2" type="ORF">E1269_01855</name>
</gene>
<dbReference type="SUPFAM" id="SSF51658">
    <property type="entry name" value="Xylose isomerase-like"/>
    <property type="match status" value="1"/>
</dbReference>
<accession>A0A4R5DNY4</accession>
<keyword evidence="2" id="KW-0413">Isomerase</keyword>
<dbReference type="Gene3D" id="3.20.20.150">
    <property type="entry name" value="Divalent-metal-dependent TIM barrel enzymes"/>
    <property type="match status" value="1"/>
</dbReference>
<dbReference type="InterPro" id="IPR013022">
    <property type="entry name" value="Xyl_isomerase-like_TIM-brl"/>
</dbReference>
<reference evidence="2 3" key="1">
    <citation type="submission" date="2019-03" db="EMBL/GenBank/DDBJ databases">
        <title>Draft genome sequences of novel Actinobacteria.</title>
        <authorList>
            <person name="Sahin N."/>
            <person name="Ay H."/>
            <person name="Saygin H."/>
        </authorList>
    </citation>
    <scope>NUCLEOTIDE SEQUENCE [LARGE SCALE GENOMIC DNA]</scope>
    <source>
        <strain evidence="2 3">5K138</strain>
    </source>
</reference>
<dbReference type="AlphaFoldDB" id="A0A4R5DNY4"/>
<organism evidence="2 3">
    <name type="scientific">Jiangella asiatica</name>
    <dbReference type="NCBI Taxonomy" id="2530372"/>
    <lineage>
        <taxon>Bacteria</taxon>
        <taxon>Bacillati</taxon>
        <taxon>Actinomycetota</taxon>
        <taxon>Actinomycetes</taxon>
        <taxon>Jiangellales</taxon>
        <taxon>Jiangellaceae</taxon>
        <taxon>Jiangella</taxon>
    </lineage>
</organism>
<evidence type="ECO:0000313" key="2">
    <source>
        <dbReference type="EMBL" id="TDE16052.1"/>
    </source>
</evidence>
<evidence type="ECO:0000313" key="3">
    <source>
        <dbReference type="Proteomes" id="UP000294739"/>
    </source>
</evidence>
<dbReference type="Pfam" id="PF01261">
    <property type="entry name" value="AP_endonuc_2"/>
    <property type="match status" value="1"/>
</dbReference>
<dbReference type="InterPro" id="IPR050312">
    <property type="entry name" value="IolE/XylAMocC-like"/>
</dbReference>
<sequence length="289" mass="30552">MREERRGDGVDDGPGPWPLWLHSMATPDTDAAGCLAVAHELGLDGIELIVADDYPAALPQAASPAEAAAVSSVADGLGLRVGALCSYARDIDHEAATDRQNTADALRRAVDLAAALGAGHVRVLAGHDRPAEERPDAVRRAAETLRGLAPHAQAAGVSLNVENHMDTLATSAKATRELVDAATAPAVGVLYDQANLAIMAAEPATVAVDLQRELIRHVHVKNFVPAGDGRRPVGLAEGTVDWPATLRLLDGYTGALTFEYERRWYPDQLPPAQIGLRADRDLLRSLTTG</sequence>
<dbReference type="PANTHER" id="PTHR12110">
    <property type="entry name" value="HYDROXYPYRUVATE ISOMERASE"/>
    <property type="match status" value="1"/>
</dbReference>
<name>A0A4R5DNY4_9ACTN</name>
<dbReference type="RefSeq" id="WP_131890361.1">
    <property type="nucleotide sequence ID" value="NZ_SMKZ01000001.1"/>
</dbReference>
<dbReference type="InParanoid" id="A0A4R5DNY4"/>